<keyword evidence="1" id="KW-0812">Transmembrane</keyword>
<comment type="caution">
    <text evidence="2">The sequence shown here is derived from an EMBL/GenBank/DDBJ whole genome shotgun (WGS) entry which is preliminary data.</text>
</comment>
<accession>A0A829YI69</accession>
<protein>
    <recommendedName>
        <fullName evidence="4">Copper resistance protein D domain-containing protein</fullName>
    </recommendedName>
</protein>
<reference evidence="3" key="1">
    <citation type="submission" date="2020-01" db="EMBL/GenBank/DDBJ databases">
        <title>'Steroidobacter agaridevorans' sp. nov., agar-degrading bacteria isolated from rhizosphere soils.</title>
        <authorList>
            <person name="Ikenaga M."/>
            <person name="Kataoka M."/>
            <person name="Murouchi A."/>
            <person name="Katsuragi S."/>
            <person name="Sakai M."/>
        </authorList>
    </citation>
    <scope>NUCLEOTIDE SEQUENCE [LARGE SCALE GENOMIC DNA]</scope>
    <source>
        <strain evidence="3">YU21-B</strain>
    </source>
</reference>
<gene>
    <name evidence="2" type="ORF">GCM10011487_48690</name>
</gene>
<dbReference type="EMBL" id="BLJN01000005">
    <property type="protein sequence ID" value="GFE82869.1"/>
    <property type="molecule type" value="Genomic_DNA"/>
</dbReference>
<feature type="transmembrane region" description="Helical" evidence="1">
    <location>
        <begin position="6"/>
        <end position="24"/>
    </location>
</feature>
<name>A0A829YI69_9GAMM</name>
<keyword evidence="1" id="KW-0472">Membrane</keyword>
<feature type="transmembrane region" description="Helical" evidence="1">
    <location>
        <begin position="200"/>
        <end position="217"/>
    </location>
</feature>
<evidence type="ECO:0000313" key="2">
    <source>
        <dbReference type="EMBL" id="GFE82869.1"/>
    </source>
</evidence>
<evidence type="ECO:0008006" key="4">
    <source>
        <dbReference type="Google" id="ProtNLM"/>
    </source>
</evidence>
<keyword evidence="1" id="KW-1133">Transmembrane helix</keyword>
<dbReference type="Proteomes" id="UP000445000">
    <property type="component" value="Unassembled WGS sequence"/>
</dbReference>
<evidence type="ECO:0000256" key="1">
    <source>
        <dbReference type="SAM" id="Phobius"/>
    </source>
</evidence>
<feature type="transmembrane region" description="Helical" evidence="1">
    <location>
        <begin position="82"/>
        <end position="101"/>
    </location>
</feature>
<dbReference type="RefSeq" id="WP_161814506.1">
    <property type="nucleotide sequence ID" value="NZ_BLJN01000005.1"/>
</dbReference>
<organism evidence="2 3">
    <name type="scientific">Steroidobacter agaridevorans</name>
    <dbReference type="NCBI Taxonomy" id="2695856"/>
    <lineage>
        <taxon>Bacteria</taxon>
        <taxon>Pseudomonadati</taxon>
        <taxon>Pseudomonadota</taxon>
        <taxon>Gammaproteobacteria</taxon>
        <taxon>Steroidobacterales</taxon>
        <taxon>Steroidobacteraceae</taxon>
        <taxon>Steroidobacter</taxon>
    </lineage>
</organism>
<dbReference type="AlphaFoldDB" id="A0A829YI69"/>
<keyword evidence="3" id="KW-1185">Reference proteome</keyword>
<feature type="transmembrane region" description="Helical" evidence="1">
    <location>
        <begin position="122"/>
        <end position="142"/>
    </location>
</feature>
<feature type="transmembrane region" description="Helical" evidence="1">
    <location>
        <begin position="148"/>
        <end position="167"/>
    </location>
</feature>
<sequence length="220" mass="24290">MLLHVLMVAHIAVLGYWLGSELVINSTFRYVSYSAQSPFAERDRLMDHVMTVDQHVRYALVLQFGLGFSLAALYGYVPGGAATAGVIGIFAVAWLIYVEVTHRLRHSPTGKSLATFDRGSRYVLMAVLVAIGLHLIGGGWSMPFWLRLKLGLFACVMACGVGIRLALISHFRTWAVMAREGPNDHTNAVIRKTYVQATSVLVLLWVFIAALVVVSVWKPM</sequence>
<proteinExistence type="predicted"/>
<evidence type="ECO:0000313" key="3">
    <source>
        <dbReference type="Proteomes" id="UP000445000"/>
    </source>
</evidence>